<name>A0A0F7D375_SERFO</name>
<evidence type="ECO:0000313" key="10">
    <source>
        <dbReference type="Proteomes" id="UP001235341"/>
    </source>
</evidence>
<reference evidence="4 7" key="1">
    <citation type="submission" date="2018-12" db="EMBL/GenBank/DDBJ databases">
        <authorList>
            <consortium name="Pathogen Informatics"/>
        </authorList>
    </citation>
    <scope>NUCLEOTIDE SEQUENCE [LARGE SCALE GENOMIC DNA]</scope>
    <source>
        <strain evidence="5">NCTC12965</strain>
        <strain evidence="4 7">NCTC13193</strain>
    </source>
</reference>
<dbReference type="KEGG" id="sfw:WN53_24310"/>
<evidence type="ECO:0000313" key="3">
    <source>
        <dbReference type="EMBL" id="QKJ58602.1"/>
    </source>
</evidence>
<dbReference type="Proteomes" id="UP001235341">
    <property type="component" value="Chromosome"/>
</dbReference>
<proteinExistence type="predicted"/>
<dbReference type="EMBL" id="JACNYO010000059">
    <property type="protein sequence ID" value="MBC3215785.1"/>
    <property type="molecule type" value="Genomic_DNA"/>
</dbReference>
<dbReference type="OrthoDB" id="5616367at2"/>
<evidence type="ECO:0000313" key="7">
    <source>
        <dbReference type="Proteomes" id="UP000270487"/>
    </source>
</evidence>
<evidence type="ECO:0000313" key="2">
    <source>
        <dbReference type="EMBL" id="MDQ9125735.1"/>
    </source>
</evidence>
<reference evidence="2" key="6">
    <citation type="submission" date="2023-08" db="EMBL/GenBank/DDBJ databases">
        <title>The Comparative Genomic Analysis of Yersiniaceae from Polar Regions.</title>
        <authorList>
            <person name="Goncharov A."/>
            <person name="Aslanov B."/>
            <person name="Kolodzhieva V."/>
            <person name="Azarov D."/>
            <person name="Mochov A."/>
            <person name="Lebedeva E."/>
        </authorList>
    </citation>
    <scope>NUCLEOTIDE SEQUENCE</scope>
    <source>
        <strain evidence="2">Vf</strain>
    </source>
</reference>
<protein>
    <submittedName>
        <fullName evidence="4">Uncharacterized protein conserved in bacteria</fullName>
    </submittedName>
    <submittedName>
        <fullName evidence="2">YdcH family protein</fullName>
    </submittedName>
</protein>
<dbReference type="STRING" id="47917.AV650_20040"/>
<accession>A0A0F7D375</accession>
<dbReference type="Gene3D" id="6.10.280.50">
    <property type="match status" value="1"/>
</dbReference>
<dbReference type="EMBL" id="CABEEZ010000166">
    <property type="protein sequence ID" value="VTR60807.1"/>
    <property type="molecule type" value="Genomic_DNA"/>
</dbReference>
<gene>
    <name evidence="3" type="ORF">G9399_09790</name>
    <name evidence="1" type="ORF">H8J20_27035</name>
    <name evidence="5" type="ORF">NCTC12965_08593</name>
    <name evidence="4" type="ORF">NCTC13193_03693</name>
    <name evidence="2" type="ORF">RDT67_04720</name>
    <name evidence="6" type="ORF">RFB13_17065</name>
</gene>
<evidence type="ECO:0000313" key="5">
    <source>
        <dbReference type="EMBL" id="VTR60807.1"/>
    </source>
</evidence>
<dbReference type="EMBL" id="CP133586">
    <property type="protein sequence ID" value="WMT12953.1"/>
    <property type="molecule type" value="Genomic_DNA"/>
</dbReference>
<dbReference type="AlphaFoldDB" id="A0A0F7D375"/>
<keyword evidence="10" id="KW-1185">Reference proteome</keyword>
<evidence type="ECO:0000313" key="9">
    <source>
        <dbReference type="Proteomes" id="UP001224622"/>
    </source>
</evidence>
<dbReference type="InterPro" id="IPR007420">
    <property type="entry name" value="DUF465"/>
</dbReference>
<sequence length="74" mass="8634">MFPEYRELISHLKSSHPRFQSLFDKHNQLDHQISRLEGPAGNGYSDEVVRLKKEKLHIKDELHKILKAEEAAAK</sequence>
<evidence type="ECO:0000313" key="4">
    <source>
        <dbReference type="EMBL" id="VEI72472.1"/>
    </source>
</evidence>
<evidence type="ECO:0000313" key="1">
    <source>
        <dbReference type="EMBL" id="MBC3215785.1"/>
    </source>
</evidence>
<dbReference type="Proteomes" id="UP000270487">
    <property type="component" value="Chromosome"/>
</dbReference>
<dbReference type="GeneID" id="30323310"/>
<dbReference type="EMBL" id="JAVIGA010000003">
    <property type="protein sequence ID" value="MDQ9125735.1"/>
    <property type="molecule type" value="Genomic_DNA"/>
</dbReference>
<dbReference type="KEGG" id="sfg:AV650_20040"/>
<dbReference type="RefSeq" id="WP_021180872.1">
    <property type="nucleotide sequence ID" value="NZ_CAMFLQ010000031.1"/>
</dbReference>
<dbReference type="EMBL" id="LR134492">
    <property type="protein sequence ID" value="VEI72472.1"/>
    <property type="molecule type" value="Genomic_DNA"/>
</dbReference>
<reference evidence="6 10" key="5">
    <citation type="submission" date="2023-08" db="EMBL/GenBank/DDBJ databases">
        <title>Complete Genome and Methylome dissection of Serratia fonticola NEB369.</title>
        <authorList>
            <person name="Fomenkov A."/>
            <person name="Roberts R.D."/>
        </authorList>
    </citation>
    <scope>NUCLEOTIDE SEQUENCE [LARGE SCALE GENOMIC DNA]</scope>
    <source>
        <strain evidence="6 10">NEB369</strain>
    </source>
</reference>
<evidence type="ECO:0000313" key="8">
    <source>
        <dbReference type="Proteomes" id="UP000503464"/>
    </source>
</evidence>
<organism evidence="2 9">
    <name type="scientific">Serratia fonticola</name>
    <dbReference type="NCBI Taxonomy" id="47917"/>
    <lineage>
        <taxon>Bacteria</taxon>
        <taxon>Pseudomonadati</taxon>
        <taxon>Pseudomonadota</taxon>
        <taxon>Gammaproteobacteria</taxon>
        <taxon>Enterobacterales</taxon>
        <taxon>Yersiniaceae</taxon>
        <taxon>Serratia</taxon>
    </lineage>
</organism>
<dbReference type="InterPro" id="IPR038444">
    <property type="entry name" value="DUF465_sf"/>
</dbReference>
<dbReference type="Pfam" id="PF04325">
    <property type="entry name" value="DUF465"/>
    <property type="match status" value="1"/>
</dbReference>
<reference evidence="3" key="4">
    <citation type="submission" date="2022-06" db="EMBL/GenBank/DDBJ databases">
        <title>Genome sequences of seven Enterobacteriaceae strains isolated from Canadian wastewater treatment facilities.</title>
        <authorList>
            <person name="Huang H."/>
            <person name="Chmara J.T."/>
            <person name="Duceppe M.-O."/>
        </authorList>
    </citation>
    <scope>NUCLEOTIDE SEQUENCE</scope>
    <source>
        <strain evidence="3">HH13</strain>
    </source>
</reference>
<dbReference type="NCBIfam" id="NF008505">
    <property type="entry name" value="PRK11415.1"/>
    <property type="match status" value="1"/>
</dbReference>
<dbReference type="Proteomes" id="UP000503464">
    <property type="component" value="Chromosome"/>
</dbReference>
<dbReference type="Proteomes" id="UP000659084">
    <property type="component" value="Unassembled WGS sequence"/>
</dbReference>
<reference evidence="1" key="3">
    <citation type="submission" date="2020-08" db="EMBL/GenBank/DDBJ databases">
        <title>Food and environmental bacterial isolates.</title>
        <authorList>
            <person name="Richter L."/>
            <person name="Du Plessis E.M."/>
            <person name="Duvenage S."/>
            <person name="Allam M."/>
            <person name="Korsten L."/>
        </authorList>
    </citation>
    <scope>NUCLEOTIDE SEQUENCE</scope>
    <source>
        <strain evidence="1">UPMP2127</strain>
    </source>
</reference>
<reference evidence="8" key="2">
    <citation type="submission" date="2020-03" db="EMBL/GenBank/DDBJ databases">
        <title>Genome sequences of seven Enterobacteriaceae strains isolated from Canadian wastewater treatment facilities.</title>
        <authorList>
            <person name="Huang H."/>
            <person name="Chmara J.T."/>
            <person name="Duceppe M.-O."/>
        </authorList>
    </citation>
    <scope>NUCLEOTIDE SEQUENCE [LARGE SCALE GENOMIC DNA]</scope>
    <source>
        <strain evidence="8">Biosolid 3</strain>
    </source>
</reference>
<evidence type="ECO:0000313" key="6">
    <source>
        <dbReference type="EMBL" id="WMT12953.1"/>
    </source>
</evidence>
<dbReference type="EMBL" id="CP054160">
    <property type="protein sequence ID" value="QKJ58602.1"/>
    <property type="molecule type" value="Genomic_DNA"/>
</dbReference>
<dbReference type="Proteomes" id="UP001224622">
    <property type="component" value="Unassembled WGS sequence"/>
</dbReference>